<accession>A0A5K3EWN3</accession>
<feature type="transmembrane region" description="Helical" evidence="1">
    <location>
        <begin position="64"/>
        <end position="85"/>
    </location>
</feature>
<feature type="transmembrane region" description="Helical" evidence="1">
    <location>
        <begin position="7"/>
        <end position="32"/>
    </location>
</feature>
<evidence type="ECO:0000256" key="1">
    <source>
        <dbReference type="SAM" id="Phobius"/>
    </source>
</evidence>
<feature type="transmembrane region" description="Helical" evidence="1">
    <location>
        <begin position="97"/>
        <end position="116"/>
    </location>
</feature>
<feature type="transmembrane region" description="Helical" evidence="1">
    <location>
        <begin position="183"/>
        <end position="205"/>
    </location>
</feature>
<sequence length="219" mass="24619">MRLTRLLVIDVTILIFACLSGLLSLICFGMTIHWAVYTESRCVGCIAKIEQICTSGGTSAVPKFVAIGCGCSLTAFIIGVLRLRLEKVSRHKHCRMAYIALLSSGSMSMLIALVIWGDMAIHMSSDVIEQRRKGILRNYFRRLKANIYENRTALAHVIVEHIEAPRGHLTDTSLKEAFQHLYYSWPFGVAIMAEILLFMATVLYLTRKDFKVATQQFSV</sequence>
<keyword evidence="1" id="KW-0472">Membrane</keyword>
<keyword evidence="1" id="KW-0812">Transmembrane</keyword>
<organism evidence="2">
    <name type="scientific">Mesocestoides corti</name>
    <name type="common">Flatworm</name>
    <dbReference type="NCBI Taxonomy" id="53468"/>
    <lineage>
        <taxon>Eukaryota</taxon>
        <taxon>Metazoa</taxon>
        <taxon>Spiralia</taxon>
        <taxon>Lophotrochozoa</taxon>
        <taxon>Platyhelminthes</taxon>
        <taxon>Cestoda</taxon>
        <taxon>Eucestoda</taxon>
        <taxon>Cyclophyllidea</taxon>
        <taxon>Mesocestoididae</taxon>
        <taxon>Mesocestoides</taxon>
    </lineage>
</organism>
<dbReference type="AlphaFoldDB" id="A0A5K3EWN3"/>
<proteinExistence type="predicted"/>
<reference evidence="2" key="1">
    <citation type="submission" date="2019-11" db="UniProtKB">
        <authorList>
            <consortium name="WormBaseParasite"/>
        </authorList>
    </citation>
    <scope>IDENTIFICATION</scope>
</reference>
<keyword evidence="1" id="KW-1133">Transmembrane helix</keyword>
<protein>
    <submittedName>
        <fullName evidence="2">Uncharacterized protein</fullName>
    </submittedName>
</protein>
<name>A0A5K3EWN3_MESCO</name>
<dbReference type="WBParaSite" id="MCU_003178-RA">
    <property type="protein sequence ID" value="MCU_003178-RA"/>
    <property type="gene ID" value="MCU_003178"/>
</dbReference>
<evidence type="ECO:0000313" key="2">
    <source>
        <dbReference type="WBParaSite" id="MCU_003178-RA"/>
    </source>
</evidence>